<dbReference type="SUPFAM" id="SSF55174">
    <property type="entry name" value="Alpha-L RNA-binding motif"/>
    <property type="match status" value="1"/>
</dbReference>
<dbReference type="CDD" id="cd00165">
    <property type="entry name" value="S4"/>
    <property type="match status" value="1"/>
</dbReference>
<evidence type="ECO:0000259" key="2">
    <source>
        <dbReference type="Pfam" id="PF25818"/>
    </source>
</evidence>
<reference evidence="4" key="1">
    <citation type="submission" date="2003-08" db="EMBL/GenBank/DDBJ databases">
        <authorList>
            <person name="Birren B."/>
            <person name="Nusbaum C."/>
            <person name="Abebe A."/>
            <person name="Abouelleil A."/>
            <person name="Adekoya E."/>
            <person name="Ait-zahra M."/>
            <person name="Allen N."/>
            <person name="Allen T."/>
            <person name="An P."/>
            <person name="Anderson M."/>
            <person name="Anderson S."/>
            <person name="Arachchi H."/>
            <person name="Armbruster J."/>
            <person name="Bachantsang P."/>
            <person name="Baldwin J."/>
            <person name="Barry A."/>
            <person name="Bayul T."/>
            <person name="Blitshsteyn B."/>
            <person name="Bloom T."/>
            <person name="Blye J."/>
            <person name="Boguslavskiy L."/>
            <person name="Borowsky M."/>
            <person name="Boukhgalter B."/>
            <person name="Brunache A."/>
            <person name="Butler J."/>
            <person name="Calixte N."/>
            <person name="Calvo S."/>
            <person name="Camarata J."/>
            <person name="Campo K."/>
            <person name="Chang J."/>
            <person name="Cheshatsang Y."/>
            <person name="Citroen M."/>
            <person name="Collymore A."/>
            <person name="Considine T."/>
            <person name="Cook A."/>
            <person name="Cooke P."/>
            <person name="Corum B."/>
            <person name="Cuomo C."/>
            <person name="David R."/>
            <person name="Dawoe T."/>
            <person name="Degray S."/>
            <person name="Dodge S."/>
            <person name="Dooley K."/>
            <person name="Dorje P."/>
            <person name="Dorjee K."/>
            <person name="Dorris L."/>
            <person name="Duffey N."/>
            <person name="Dupes A."/>
            <person name="Elkins T."/>
            <person name="Engels R."/>
            <person name="Erickson J."/>
            <person name="Farina A."/>
            <person name="Faro S."/>
            <person name="Ferreira P."/>
            <person name="Fischer H."/>
            <person name="Fitzgerald M."/>
            <person name="Foley K."/>
            <person name="Gage D."/>
            <person name="Galagan J."/>
            <person name="Gearin G."/>
            <person name="Gnerre S."/>
            <person name="Gnirke A."/>
            <person name="Goyette A."/>
            <person name="Graham J."/>
            <person name="Grandbois E."/>
            <person name="Gyaltsen K."/>
            <person name="Hafez N."/>
            <person name="Hagopian D."/>
            <person name="Hagos B."/>
            <person name="Hall J."/>
            <person name="Hatcher B."/>
            <person name="Heller A."/>
            <person name="Higgins H."/>
            <person name="Honan T."/>
            <person name="Horn A."/>
            <person name="Houde N."/>
            <person name="Hughes L."/>
            <person name="Hulme W."/>
            <person name="Husby E."/>
            <person name="Iliev I."/>
            <person name="Jaffe D."/>
            <person name="Jones C."/>
            <person name="Kamal M."/>
            <person name="Kamat A."/>
            <person name="Kamvysselis M."/>
            <person name="Karlsson E."/>
            <person name="Kells C."/>
            <person name="Kieu A."/>
            <person name="Kisner P."/>
            <person name="Kodira C."/>
            <person name="Kulbokas E."/>
            <person name="Labutti K."/>
            <person name="Lama D."/>
            <person name="Landers T."/>
            <person name="Leger J."/>
            <person name="Levine S."/>
            <person name="Lewis D."/>
            <person name="Lewis T."/>
            <person name="Lindblad-toh K."/>
            <person name="Liu X."/>
            <person name="Lokyitsang T."/>
            <person name="Lokyitsang Y."/>
            <person name="Lucien O."/>
            <person name="Lui A."/>
            <person name="Ma L.J."/>
            <person name="Mabbitt R."/>
            <person name="Macdonald J."/>
            <person name="Maclean C."/>
            <person name="Major J."/>
            <person name="Manning J."/>
            <person name="Marabella R."/>
            <person name="Maru K."/>
            <person name="Matthews C."/>
            <person name="Mauceli E."/>
            <person name="Mccarthy M."/>
            <person name="Mcdonough S."/>
            <person name="Mcghee T."/>
            <person name="Meldrim J."/>
            <person name="Meneus L."/>
            <person name="Mesirov J."/>
            <person name="Mihalev A."/>
            <person name="Mihova T."/>
            <person name="Mikkelsen T."/>
            <person name="Mlenga V."/>
            <person name="Moru K."/>
            <person name="Mozes J."/>
            <person name="Mulrain L."/>
            <person name="Munson G."/>
            <person name="Naylor J."/>
            <person name="Newes C."/>
            <person name="Nguyen C."/>
            <person name="Nguyen N."/>
            <person name="Nguyen T."/>
            <person name="Nicol R."/>
            <person name="Nielsen C."/>
            <person name="Nizzari M."/>
            <person name="Norbu C."/>
            <person name="Norbu N."/>
            <person name="O'donnell P."/>
            <person name="Okoawo O."/>
            <person name="O'leary S."/>
            <person name="Omotosho B."/>
            <person name="O'neill K."/>
            <person name="Osman S."/>
            <person name="Parker S."/>
            <person name="Perrin D."/>
            <person name="Phunkhang P."/>
            <person name="Piqani B."/>
            <person name="Purcell S."/>
            <person name="Rachupka T."/>
            <person name="Ramasamy U."/>
            <person name="Rameau R."/>
            <person name="Ray V."/>
            <person name="Raymond C."/>
            <person name="Retta R."/>
            <person name="Richardson S."/>
            <person name="Rise C."/>
            <person name="Rodriguez J."/>
            <person name="Rogers J."/>
            <person name="Rogov P."/>
            <person name="Rutman M."/>
            <person name="Schupbach R."/>
            <person name="Seaman C."/>
            <person name="Settipalli S."/>
            <person name="Sharpe T."/>
            <person name="Sheridan J."/>
            <person name="Sherpa N."/>
            <person name="Shi J."/>
            <person name="Smirnov S."/>
            <person name="Smith C."/>
            <person name="Sougnez C."/>
            <person name="Spencer B."/>
            <person name="Stalker J."/>
            <person name="Stange-thomann N."/>
            <person name="Stavropoulos S."/>
            <person name="Stetson K."/>
            <person name="Stone C."/>
            <person name="Stone S."/>
            <person name="Stubbs M."/>
            <person name="Talamas J."/>
            <person name="Tchuinga P."/>
            <person name="Tenzing P."/>
            <person name="Tesfaye S."/>
            <person name="Theodore J."/>
            <person name="Thoulutsang Y."/>
            <person name="Topham K."/>
            <person name="Towey S."/>
            <person name="Tsamla T."/>
            <person name="Tsomo N."/>
            <person name="Vallee D."/>
            <person name="Vassiliev H."/>
            <person name="Venkataraman V."/>
            <person name="Vinson J."/>
            <person name="Vo A."/>
            <person name="Wade C."/>
            <person name="Wang S."/>
            <person name="Wangchuk T."/>
            <person name="Wangdi T."/>
            <person name="Whittaker C."/>
            <person name="Wilkinson J."/>
            <person name="Wu Y."/>
            <person name="Wyman D."/>
            <person name="Yadav S."/>
            <person name="Yang S."/>
            <person name="Yang X."/>
            <person name="Yeager S."/>
            <person name="Yee E."/>
            <person name="Young G."/>
            <person name="Zainoun J."/>
            <person name="Zembeck L."/>
            <person name="Zimmer A."/>
            <person name="Zody M."/>
            <person name="Lander E."/>
        </authorList>
    </citation>
    <scope>NUCLEOTIDE SEQUENCE [LARGE SCALE GENOMIC DNA]</scope>
</reference>
<sequence length="121" mass="14482">MEYDVTVPREFPPNLEHLGYKDHRVIVDSARLLKVLRHAFHMSASDVKNFFFAANLRLNHDRVEKRSQKVKKGDVIDLVLEVTESEVKVKRLEILDFNENDDNRIEIWVRKWKFLKLPRKL</sequence>
<proteinExistence type="predicted"/>
<dbReference type="PANTHER" id="PTHR13633">
    <property type="entry name" value="MITOCHONDRIAL TRANSCRIPTION RESCUE FACTOR 1"/>
    <property type="match status" value="1"/>
</dbReference>
<dbReference type="InterPro" id="IPR057896">
    <property type="entry name" value="MTRES1_C"/>
</dbReference>
<protein>
    <recommendedName>
        <fullName evidence="2">Mitochondrial transcription rescue factor 1 C-terminal domain-containing protein</fullName>
    </recommendedName>
</protein>
<dbReference type="AlphaFoldDB" id="H2Y3W2"/>
<accession>H2Y3W2</accession>
<dbReference type="Proteomes" id="UP000007875">
    <property type="component" value="Unassembled WGS sequence"/>
</dbReference>
<reference evidence="3" key="3">
    <citation type="submission" date="2025-09" db="UniProtKB">
        <authorList>
            <consortium name="Ensembl"/>
        </authorList>
    </citation>
    <scope>IDENTIFICATION</scope>
</reference>
<feature type="domain" description="Mitochondrial transcription rescue factor 1 C-terminal" evidence="2">
    <location>
        <begin position="21"/>
        <end position="119"/>
    </location>
</feature>
<evidence type="ECO:0000313" key="4">
    <source>
        <dbReference type="Proteomes" id="UP000007875"/>
    </source>
</evidence>
<dbReference type="PROSITE" id="PS50889">
    <property type="entry name" value="S4"/>
    <property type="match status" value="1"/>
</dbReference>
<dbReference type="STRING" id="51511.ENSCSAVP00000000010"/>
<keyword evidence="4" id="KW-1185">Reference proteome</keyword>
<reference evidence="3" key="2">
    <citation type="submission" date="2025-08" db="UniProtKB">
        <authorList>
            <consortium name="Ensembl"/>
        </authorList>
    </citation>
    <scope>IDENTIFICATION</scope>
</reference>
<dbReference type="HOGENOM" id="CLU_2037238_0_0_1"/>
<evidence type="ECO:0000313" key="3">
    <source>
        <dbReference type="Ensembl" id="ENSCSAVP00000000010.1"/>
    </source>
</evidence>
<dbReference type="Ensembl" id="ENSCSAVT00000000010.1">
    <property type="protein sequence ID" value="ENSCSAVP00000000010.1"/>
    <property type="gene ID" value="ENSCSAVG00000000008.1"/>
</dbReference>
<dbReference type="Pfam" id="PF25818">
    <property type="entry name" value="MTRES1_C"/>
    <property type="match status" value="1"/>
</dbReference>
<dbReference type="GO" id="GO:0003723">
    <property type="term" value="F:RNA binding"/>
    <property type="evidence" value="ECO:0007669"/>
    <property type="project" value="UniProtKB-KW"/>
</dbReference>
<name>H2Y3W2_CIOSA</name>
<evidence type="ECO:0000256" key="1">
    <source>
        <dbReference type="PROSITE-ProRule" id="PRU00182"/>
    </source>
</evidence>
<dbReference type="PANTHER" id="PTHR13633:SF3">
    <property type="entry name" value="MITOCHONDRIAL TRANSCRIPTION RESCUE FACTOR 1"/>
    <property type="match status" value="1"/>
</dbReference>
<dbReference type="GO" id="GO:0005739">
    <property type="term" value="C:mitochondrion"/>
    <property type="evidence" value="ECO:0007669"/>
    <property type="project" value="TreeGrafter"/>
</dbReference>
<dbReference type="InParanoid" id="H2Y3W2"/>
<dbReference type="GO" id="GO:1903108">
    <property type="term" value="P:regulation of mitochondrial transcription"/>
    <property type="evidence" value="ECO:0007669"/>
    <property type="project" value="TreeGrafter"/>
</dbReference>
<keyword evidence="1" id="KW-0694">RNA-binding</keyword>
<organism evidence="3 4">
    <name type="scientific">Ciona savignyi</name>
    <name type="common">Pacific transparent sea squirt</name>
    <dbReference type="NCBI Taxonomy" id="51511"/>
    <lineage>
        <taxon>Eukaryota</taxon>
        <taxon>Metazoa</taxon>
        <taxon>Chordata</taxon>
        <taxon>Tunicata</taxon>
        <taxon>Ascidiacea</taxon>
        <taxon>Phlebobranchia</taxon>
        <taxon>Cionidae</taxon>
        <taxon>Ciona</taxon>
    </lineage>
</organism>